<evidence type="ECO:0000313" key="1">
    <source>
        <dbReference type="EMBL" id="CUG90293.1"/>
    </source>
</evidence>
<dbReference type="EMBL" id="CYKH01001807">
    <property type="protein sequence ID" value="CUG90293.1"/>
    <property type="molecule type" value="Genomic_DNA"/>
</dbReference>
<accession>A0A0S4JK14</accession>
<protein>
    <submittedName>
        <fullName evidence="1">Acyl-ACP thioesterase, putative</fullName>
    </submittedName>
</protein>
<dbReference type="Proteomes" id="UP000051952">
    <property type="component" value="Unassembled WGS sequence"/>
</dbReference>
<gene>
    <name evidence="1" type="ORF">BSAL_25960</name>
</gene>
<reference evidence="2" key="1">
    <citation type="submission" date="2015-09" db="EMBL/GenBank/DDBJ databases">
        <authorList>
            <consortium name="Pathogen Informatics"/>
        </authorList>
    </citation>
    <scope>NUCLEOTIDE SEQUENCE [LARGE SCALE GENOMIC DNA]</scope>
    <source>
        <strain evidence="2">Lake Konstanz</strain>
    </source>
</reference>
<keyword evidence="2" id="KW-1185">Reference proteome</keyword>
<evidence type="ECO:0000313" key="2">
    <source>
        <dbReference type="Proteomes" id="UP000051952"/>
    </source>
</evidence>
<dbReference type="VEuPathDB" id="TriTrypDB:BSAL_25960"/>
<proteinExistence type="predicted"/>
<sequence>MSQPTPATVVTIEQHRAVICGAPVSAYTGWQHPFVTPLTLGRLAVHCRRAAYDEGWLDAQGGFFSLSRDSLQRRVVTIKKKNQAPDVEEGVTEPTTAPSPSQFSTVFVVAVEGIVNPAAVGVPIRNHVISRVEVFVSAIGNSSFGLGACLYAIGTDADRGSSSRADAKELYLGSVQLSYVHIDFNTRRPQPLPPTKRDGLTQSFSPEQADKVPKISRLNPASLYAEVVDKKSRPSKELFHQQVFALRPSDFDFNLHMNQSLYHVFALDALKGAIVKWLVQKLPKYRPNNAVQTTADSGDDVNHHTHDDEVPPLLERAVLSYLVGVLFGKDAVSGNTTTVEEASIALAEDPTTLSSLEQAVLQADSLVSAVRLDFVKEIRMLRSSDVSSDGDDESLLTLQSAAVVVTMIAPQHSTADSVTLAFCVCTAGSIINACGIITLGAHSS</sequence>
<name>A0A0S4JK14_BODSA</name>
<dbReference type="AlphaFoldDB" id="A0A0S4JK14"/>
<organism evidence="1 2">
    <name type="scientific">Bodo saltans</name>
    <name type="common">Flagellated protozoan</name>
    <dbReference type="NCBI Taxonomy" id="75058"/>
    <lineage>
        <taxon>Eukaryota</taxon>
        <taxon>Discoba</taxon>
        <taxon>Euglenozoa</taxon>
        <taxon>Kinetoplastea</taxon>
        <taxon>Metakinetoplastina</taxon>
        <taxon>Eubodonida</taxon>
        <taxon>Bodonidae</taxon>
        <taxon>Bodo</taxon>
    </lineage>
</organism>
<dbReference type="Gene3D" id="3.10.129.10">
    <property type="entry name" value="Hotdog Thioesterase"/>
    <property type="match status" value="1"/>
</dbReference>